<evidence type="ECO:0000313" key="4">
    <source>
        <dbReference type="EMBL" id="VAX11295.1"/>
    </source>
</evidence>
<dbReference type="InterPro" id="IPR008972">
    <property type="entry name" value="Cupredoxin"/>
</dbReference>
<dbReference type="EMBL" id="UOFX01000083">
    <property type="protein sequence ID" value="VAX11295.1"/>
    <property type="molecule type" value="Genomic_DNA"/>
</dbReference>
<dbReference type="PANTHER" id="PTHR42838:SF2">
    <property type="entry name" value="NITROUS-OXIDE REDUCTASE"/>
    <property type="match status" value="1"/>
</dbReference>
<sequence>MHRIKRRLPVISLLTGAILASGGLISIANADEAAGDKAIPSWQFGSHEPTDSPLHDPMIMYNAGGLDGRVAVIGIPSFKTYRHIDVGVDLHEVSFGGTNHGNKNGTPDGKYLYVNDKGANTIGEINIQTGFLERLIALPFPFGLHHIALSTDGQHLFGTGEYTGKMMKMHIESGKTEIIDWGPAPSAPDYLDAGRKGKYVFAGNYYHSTVGVFSANPFKFIKAIPVGKNPHGVDVIPEGTLAMVADKLSATMTFIDTVNLKVKKVIPSCAGPLHNVMDVYDKDGGVYEPGKDSTEGLTSKYGYQSCFVADSNVKVDIHKQIVVDEIPTHYRTGHISISNDNAYVFALNKFSTGLFSPTGIVYPVNFEMWDAREDSPTYGKTLKIMPVDGEPHNAKNIWAYQIKRWNLGNATKDGLITKPIVQLRPHHKIKSRHYLAPQSTKRPGITEVNGVKEIQVKAFSYGYIPRQIRVNKGDKVRIVVTNIDRAAGITKNPDITMGLTIYGPYGFRTNLSAPRGVSAITEFTADIAGEYEIFCQHFCGPLHLEMRATFFVDDPAAGDSNLDIGEYAEAQKLEGVLEEGQMFIAERVKSM</sequence>
<proteinExistence type="predicted"/>
<keyword evidence="2" id="KW-0479">Metal-binding</keyword>
<evidence type="ECO:0000256" key="1">
    <source>
        <dbReference type="ARBA" id="ARBA00004196"/>
    </source>
</evidence>
<dbReference type="Gene3D" id="2.130.10.10">
    <property type="entry name" value="YVTN repeat-like/Quinoprotein amine dehydrogenase"/>
    <property type="match status" value="2"/>
</dbReference>
<dbReference type="Gene3D" id="2.60.40.420">
    <property type="entry name" value="Cupredoxins - blue copper proteins"/>
    <property type="match status" value="1"/>
</dbReference>
<organism evidence="4">
    <name type="scientific">hydrothermal vent metagenome</name>
    <dbReference type="NCBI Taxonomy" id="652676"/>
    <lineage>
        <taxon>unclassified sequences</taxon>
        <taxon>metagenomes</taxon>
        <taxon>ecological metagenomes</taxon>
    </lineage>
</organism>
<name>A0A3B1BY17_9ZZZZ</name>
<dbReference type="InterPro" id="IPR015943">
    <property type="entry name" value="WD40/YVTN_repeat-like_dom_sf"/>
</dbReference>
<comment type="subcellular location">
    <subcellularLocation>
        <location evidence="1">Cell envelope</location>
    </subcellularLocation>
</comment>
<dbReference type="GO" id="GO:0030313">
    <property type="term" value="C:cell envelope"/>
    <property type="evidence" value="ECO:0007669"/>
    <property type="project" value="UniProtKB-SubCell"/>
</dbReference>
<dbReference type="AlphaFoldDB" id="A0A3B1BY17"/>
<gene>
    <name evidence="4" type="ORF">MNBD_GAMMA26-878</name>
</gene>
<dbReference type="GO" id="GO:0046872">
    <property type="term" value="F:metal ion binding"/>
    <property type="evidence" value="ECO:0007669"/>
    <property type="project" value="UniProtKB-KW"/>
</dbReference>
<evidence type="ECO:0000256" key="2">
    <source>
        <dbReference type="ARBA" id="ARBA00022723"/>
    </source>
</evidence>
<dbReference type="InterPro" id="IPR011045">
    <property type="entry name" value="N2O_reductase_N"/>
</dbReference>
<evidence type="ECO:0000256" key="3">
    <source>
        <dbReference type="ARBA" id="ARBA00023008"/>
    </source>
</evidence>
<dbReference type="SUPFAM" id="SSF49503">
    <property type="entry name" value="Cupredoxins"/>
    <property type="match status" value="1"/>
</dbReference>
<keyword evidence="3" id="KW-0186">Copper</keyword>
<dbReference type="InterPro" id="IPR051403">
    <property type="entry name" value="NosZ/Cyto_c_oxidase_sub2"/>
</dbReference>
<protein>
    <submittedName>
        <fullName evidence="4">Cytochrome c-type biogenesis protein CcmG/DsbE, thiol:disulfide oxidoreductase</fullName>
    </submittedName>
</protein>
<reference evidence="4" key="1">
    <citation type="submission" date="2018-06" db="EMBL/GenBank/DDBJ databases">
        <authorList>
            <person name="Zhirakovskaya E."/>
        </authorList>
    </citation>
    <scope>NUCLEOTIDE SEQUENCE</scope>
</reference>
<dbReference type="SUPFAM" id="SSF50974">
    <property type="entry name" value="Nitrous oxide reductase, N-terminal domain"/>
    <property type="match status" value="1"/>
</dbReference>
<dbReference type="PANTHER" id="PTHR42838">
    <property type="entry name" value="CYTOCHROME C OXIDASE SUBUNIT II"/>
    <property type="match status" value="1"/>
</dbReference>
<accession>A0A3B1BY17</accession>